<name>E4ZJL3_LEPMJ</name>
<evidence type="ECO:0000256" key="1">
    <source>
        <dbReference type="ARBA" id="ARBA00004477"/>
    </source>
</evidence>
<evidence type="ECO:0000256" key="8">
    <source>
        <dbReference type="ARBA" id="ARBA00022989"/>
    </source>
</evidence>
<dbReference type="VEuPathDB" id="FungiDB:LEMA_P068060.1"/>
<evidence type="ECO:0000256" key="12">
    <source>
        <dbReference type="SAM" id="Phobius"/>
    </source>
</evidence>
<evidence type="ECO:0000256" key="4">
    <source>
        <dbReference type="ARBA" id="ARBA00022692"/>
    </source>
</evidence>
<keyword evidence="10" id="KW-0675">Receptor</keyword>
<feature type="transmembrane region" description="Helical" evidence="12">
    <location>
        <begin position="575"/>
        <end position="594"/>
    </location>
</feature>
<evidence type="ECO:0000313" key="13">
    <source>
        <dbReference type="EMBL" id="CBX91298.1"/>
    </source>
</evidence>
<evidence type="ECO:0000256" key="11">
    <source>
        <dbReference type="SAM" id="MobiDB-lite"/>
    </source>
</evidence>
<keyword evidence="5" id="KW-0256">Endoplasmic reticulum</keyword>
<dbReference type="GO" id="GO:0005789">
    <property type="term" value="C:endoplasmic reticulum membrane"/>
    <property type="evidence" value="ECO:0007669"/>
    <property type="project" value="UniProtKB-SubCell"/>
</dbReference>
<protein>
    <recommendedName>
        <fullName evidence="15">ER lumen protein retaining receptor</fullName>
    </recommendedName>
</protein>
<dbReference type="InParanoid" id="E4ZJL3"/>
<dbReference type="STRING" id="985895.E4ZJL3"/>
<feature type="transmembrane region" description="Helical" evidence="12">
    <location>
        <begin position="450"/>
        <end position="468"/>
    </location>
</feature>
<feature type="compositionally biased region" description="Basic and acidic residues" evidence="11">
    <location>
        <begin position="706"/>
        <end position="716"/>
    </location>
</feature>
<feature type="transmembrane region" description="Helical" evidence="12">
    <location>
        <begin position="544"/>
        <end position="563"/>
    </location>
</feature>
<keyword evidence="3" id="KW-0813">Transport</keyword>
<dbReference type="OrthoDB" id="7694678at2759"/>
<dbReference type="GeneID" id="13288126"/>
<feature type="compositionally biased region" description="Polar residues" evidence="11">
    <location>
        <begin position="666"/>
        <end position="677"/>
    </location>
</feature>
<feature type="transmembrane region" description="Helical" evidence="12">
    <location>
        <begin position="511"/>
        <end position="532"/>
    </location>
</feature>
<sequence length="735" mass="82259">MRLRQQRLDSAEDTHHRSHCSLWRPNPPYQHRSRRSGLWGLTREARLAAPLTVMRYQTRIKHASLLQFMLSQTGIPMPILSSISAVSDLHRYCRRQLGGLPGTFSTTNPEGVKKAGWPWNSSELRQGSDLDLEHQHLRYARRIYCAPTGREELAIGFMILVVSTDILFRLGGSAGCLTLGHIPKKPRVRRTASVVGWVRIDLRKQSTDAGLLKQTNACSVINSGLIDGIYVLTPATLSGTIAQVSELAHVLHTMGIHVKTTERRWLHGLPKATATKDVARETIKLHVDPQHTQSVSDNGSGNSGAKMRMCCSRTAYVGRLDAIKAITNIAKKHSNVDAKTLQLSTWGRPVSFPKPIIDILSTGRECPRQPSSHHRAAAVMRFNIFHILGDLSHTSSKLILIWAIHRNSSAEGVSLITQVLYALVFATRYLDIFTSSATKDGWHTWNFSLKIFYTLSSLYIIFLMTSVYARTREREKAWKLGMYTLLGSVAITPFWYLIFHKWVIGPNAFLKILWVFSEILESVCVIPQLLLLRQTTVPTVIDSFYLVTLGTYRFMYVLNWIVRGANEEGYADPTSWVWGSVQTALMIDFAWVYWTRQRVKLRHGGVVDSDDLSRGWLVGRLIGRKAVDFDFDEEAGRGEDTVQPKNRWGRRGISVSADDDVEGAPQRNTAQGSNLDPESQPLADPAAFEDESDDDAPPPAASASSVEHESGVRGDEWADDLDEDATEHDGSAKPT</sequence>
<evidence type="ECO:0000256" key="6">
    <source>
        <dbReference type="ARBA" id="ARBA00022892"/>
    </source>
</evidence>
<feature type="region of interest" description="Disordered" evidence="11">
    <location>
        <begin position="636"/>
        <end position="735"/>
    </location>
</feature>
<keyword evidence="4 12" id="KW-0812">Transmembrane</keyword>
<feature type="compositionally biased region" description="Acidic residues" evidence="11">
    <location>
        <begin position="717"/>
        <end position="726"/>
    </location>
</feature>
<comment type="similarity">
    <text evidence="2">Belongs to the ERD2 family.</text>
</comment>
<dbReference type="GO" id="GO:0016192">
    <property type="term" value="P:vesicle-mediated transport"/>
    <property type="evidence" value="ECO:0007669"/>
    <property type="project" value="UniProtKB-KW"/>
</dbReference>
<evidence type="ECO:0000256" key="7">
    <source>
        <dbReference type="ARBA" id="ARBA00022927"/>
    </source>
</evidence>
<keyword evidence="7" id="KW-0653">Protein transport</keyword>
<dbReference type="Proteomes" id="UP000002668">
    <property type="component" value="Genome"/>
</dbReference>
<dbReference type="GO" id="GO:0046923">
    <property type="term" value="F:ER retention sequence binding"/>
    <property type="evidence" value="ECO:0007669"/>
    <property type="project" value="InterPro"/>
</dbReference>
<dbReference type="PANTHER" id="PTHR10585">
    <property type="entry name" value="ER LUMEN PROTEIN RETAINING RECEPTOR"/>
    <property type="match status" value="1"/>
</dbReference>
<evidence type="ECO:0008006" key="15">
    <source>
        <dbReference type="Google" id="ProtNLM"/>
    </source>
</evidence>
<dbReference type="Pfam" id="PF00810">
    <property type="entry name" value="ER_lumen_recept"/>
    <property type="match status" value="1"/>
</dbReference>
<evidence type="ECO:0000256" key="3">
    <source>
        <dbReference type="ARBA" id="ARBA00022448"/>
    </source>
</evidence>
<keyword evidence="9 12" id="KW-0472">Membrane</keyword>
<dbReference type="eggNOG" id="KOG3106">
    <property type="taxonomic scope" value="Eukaryota"/>
</dbReference>
<dbReference type="EMBL" id="FP929072">
    <property type="protein sequence ID" value="CBX91298.1"/>
    <property type="molecule type" value="Genomic_DNA"/>
</dbReference>
<keyword evidence="8 12" id="KW-1133">Transmembrane helix</keyword>
<comment type="subcellular location">
    <subcellularLocation>
        <location evidence="1">Endoplasmic reticulum membrane</location>
        <topology evidence="1">Multi-pass membrane protein</topology>
    </subcellularLocation>
</comment>
<keyword evidence="6" id="KW-0931">ER-Golgi transport</keyword>
<organism evidence="14">
    <name type="scientific">Leptosphaeria maculans (strain JN3 / isolate v23.1.3 / race Av1-4-5-6-7-8)</name>
    <name type="common">Blackleg fungus</name>
    <name type="synonym">Phoma lingam</name>
    <dbReference type="NCBI Taxonomy" id="985895"/>
    <lineage>
        <taxon>Eukaryota</taxon>
        <taxon>Fungi</taxon>
        <taxon>Dikarya</taxon>
        <taxon>Ascomycota</taxon>
        <taxon>Pezizomycotina</taxon>
        <taxon>Dothideomycetes</taxon>
        <taxon>Pleosporomycetidae</taxon>
        <taxon>Pleosporales</taxon>
        <taxon>Pleosporineae</taxon>
        <taxon>Leptosphaeriaceae</taxon>
        <taxon>Plenodomus</taxon>
        <taxon>Plenodomus lingam/Leptosphaeria maculans species complex</taxon>
    </lineage>
</organism>
<proteinExistence type="inferred from homology"/>
<evidence type="ECO:0000256" key="10">
    <source>
        <dbReference type="ARBA" id="ARBA00023170"/>
    </source>
</evidence>
<dbReference type="AlphaFoldDB" id="E4ZJL3"/>
<evidence type="ECO:0000256" key="5">
    <source>
        <dbReference type="ARBA" id="ARBA00022824"/>
    </source>
</evidence>
<accession>E4ZJL3</accession>
<reference evidence="14" key="1">
    <citation type="journal article" date="2011" name="Nat. Commun.">
        <title>Effector diversification within compartments of the Leptosphaeria maculans genome affected by Repeat-Induced Point mutations.</title>
        <authorList>
            <person name="Rouxel T."/>
            <person name="Grandaubert J."/>
            <person name="Hane J.K."/>
            <person name="Hoede C."/>
            <person name="van de Wouw A.P."/>
            <person name="Couloux A."/>
            <person name="Dominguez V."/>
            <person name="Anthouard V."/>
            <person name="Bally P."/>
            <person name="Bourras S."/>
            <person name="Cozijnsen A.J."/>
            <person name="Ciuffetti L.M."/>
            <person name="Degrave A."/>
            <person name="Dilmaghani A."/>
            <person name="Duret L."/>
            <person name="Fudal I."/>
            <person name="Goodwin S.B."/>
            <person name="Gout L."/>
            <person name="Glaser N."/>
            <person name="Linglin J."/>
            <person name="Kema G.H.J."/>
            <person name="Lapalu N."/>
            <person name="Lawrence C.B."/>
            <person name="May K."/>
            <person name="Meyer M."/>
            <person name="Ollivier B."/>
            <person name="Poulain J."/>
            <person name="Schoch C.L."/>
            <person name="Simon A."/>
            <person name="Spatafora J.W."/>
            <person name="Stachowiak A."/>
            <person name="Turgeon B.G."/>
            <person name="Tyler B.M."/>
            <person name="Vincent D."/>
            <person name="Weissenbach J."/>
            <person name="Amselem J."/>
            <person name="Quesneville H."/>
            <person name="Oliver R.P."/>
            <person name="Wincker P."/>
            <person name="Balesdent M.-H."/>
            <person name="Howlett B.J."/>
        </authorList>
    </citation>
    <scope>NUCLEOTIDE SEQUENCE [LARGE SCALE GENOMIC DNA]</scope>
    <source>
        <strain evidence="14">JN3 / isolate v23.1.3 / race Av1-4-5-6-7-8</strain>
    </source>
</reference>
<dbReference type="GO" id="GO:0015031">
    <property type="term" value="P:protein transport"/>
    <property type="evidence" value="ECO:0007669"/>
    <property type="project" value="UniProtKB-KW"/>
</dbReference>
<feature type="transmembrane region" description="Helical" evidence="12">
    <location>
        <begin position="480"/>
        <end position="499"/>
    </location>
</feature>
<feature type="compositionally biased region" description="Acidic residues" evidence="11">
    <location>
        <begin position="687"/>
        <end position="696"/>
    </location>
</feature>
<keyword evidence="14" id="KW-1185">Reference proteome</keyword>
<dbReference type="PRINTS" id="PR00660">
    <property type="entry name" value="ERLUMENR"/>
</dbReference>
<dbReference type="InterPro" id="IPR000133">
    <property type="entry name" value="ER_ret_rcpt"/>
</dbReference>
<evidence type="ECO:0000256" key="9">
    <source>
        <dbReference type="ARBA" id="ARBA00023136"/>
    </source>
</evidence>
<gene>
    <name evidence="13" type="ORF">LEMA_P068060.1</name>
</gene>
<dbReference type="GO" id="GO:0006621">
    <property type="term" value="P:protein retention in ER lumen"/>
    <property type="evidence" value="ECO:0007669"/>
    <property type="project" value="InterPro"/>
</dbReference>
<evidence type="ECO:0000313" key="14">
    <source>
        <dbReference type="Proteomes" id="UP000002668"/>
    </source>
</evidence>
<dbReference type="HOGENOM" id="CLU_377247_0_0_1"/>
<evidence type="ECO:0000256" key="2">
    <source>
        <dbReference type="ARBA" id="ARBA00010120"/>
    </source>
</evidence>